<evidence type="ECO:0000313" key="8">
    <source>
        <dbReference type="RefSeq" id="XP_035688869.1"/>
    </source>
</evidence>
<dbReference type="GO" id="GO:0016020">
    <property type="term" value="C:membrane"/>
    <property type="evidence" value="ECO:0007669"/>
    <property type="project" value="UniProtKB-SubCell"/>
</dbReference>
<organism evidence="7 8">
    <name type="scientific">Branchiostoma floridae</name>
    <name type="common">Florida lancelet</name>
    <name type="synonym">Amphioxus</name>
    <dbReference type="NCBI Taxonomy" id="7739"/>
    <lineage>
        <taxon>Eukaryota</taxon>
        <taxon>Metazoa</taxon>
        <taxon>Chordata</taxon>
        <taxon>Cephalochordata</taxon>
        <taxon>Leptocardii</taxon>
        <taxon>Amphioxiformes</taxon>
        <taxon>Branchiostomatidae</taxon>
        <taxon>Branchiostoma</taxon>
    </lineage>
</organism>
<keyword evidence="5 6" id="KW-0472">Membrane</keyword>
<dbReference type="RefSeq" id="XP_035688869.1">
    <property type="nucleotide sequence ID" value="XM_035832976.1"/>
</dbReference>
<protein>
    <submittedName>
        <fullName evidence="8">Solute carrier family 23 member 1-like isoform X1</fullName>
    </submittedName>
</protein>
<dbReference type="KEGG" id="bfo:118424417"/>
<dbReference type="Pfam" id="PF00860">
    <property type="entry name" value="Xan_ur_permease"/>
    <property type="match status" value="1"/>
</dbReference>
<evidence type="ECO:0000256" key="4">
    <source>
        <dbReference type="ARBA" id="ARBA00022989"/>
    </source>
</evidence>
<feature type="transmembrane region" description="Helical" evidence="6">
    <location>
        <begin position="205"/>
        <end position="223"/>
    </location>
</feature>
<feature type="transmembrane region" description="Helical" evidence="6">
    <location>
        <begin position="413"/>
        <end position="435"/>
    </location>
</feature>
<feature type="transmembrane region" description="Helical" evidence="6">
    <location>
        <begin position="505"/>
        <end position="525"/>
    </location>
</feature>
<evidence type="ECO:0000313" key="7">
    <source>
        <dbReference type="Proteomes" id="UP000001554"/>
    </source>
</evidence>
<keyword evidence="7" id="KW-1185">Reference proteome</keyword>
<proteinExistence type="inferred from homology"/>
<evidence type="ECO:0000256" key="2">
    <source>
        <dbReference type="ARBA" id="ARBA00008821"/>
    </source>
</evidence>
<evidence type="ECO:0000256" key="6">
    <source>
        <dbReference type="SAM" id="Phobius"/>
    </source>
</evidence>
<keyword evidence="4 6" id="KW-1133">Transmembrane helix</keyword>
<dbReference type="GO" id="GO:0022857">
    <property type="term" value="F:transmembrane transporter activity"/>
    <property type="evidence" value="ECO:0007669"/>
    <property type="project" value="InterPro"/>
</dbReference>
<feature type="transmembrane region" description="Helical" evidence="6">
    <location>
        <begin position="57"/>
        <end position="78"/>
    </location>
</feature>
<dbReference type="OrthoDB" id="1641903at2759"/>
<evidence type="ECO:0000256" key="1">
    <source>
        <dbReference type="ARBA" id="ARBA00004141"/>
    </source>
</evidence>
<dbReference type="InterPro" id="IPR006043">
    <property type="entry name" value="NCS2"/>
</dbReference>
<feature type="transmembrane region" description="Helical" evidence="6">
    <location>
        <begin position="278"/>
        <end position="297"/>
    </location>
</feature>
<sequence>MQSYVSGPETVKDEDLELEILSDVENQGELTPQKKPLDIAYGIEDVPPWYLCILLGFQHYLTMFGSTIAVPLVLSPALCIGDDNLAKSQLISTIFFVSGICTLLQTIFGIRLPIVQGATFSFLAPTFAILSLPQWQCPAPDNTTSGLNATLNGIQNFTGEPGNNDEVWMVRVREIQGAIMVAALFQVFLGFSGIMGLLMRFIGPLVIAPTITLVGLALFSAAADFSGRHWGIAALTIVLITLFSQYLRNVNIPCCGYSRDTGCHCHASSFPLFKLFPVIMSMILAWIFCAILTAANVRGFTARTDARIGVLQQAPWFRFPYPGQWGMPTVSVAGVFGMLSGVLSSMIESIGDYYACARLSGAPPPPTHAINRGIGMEGIGCILAGAWGSGNGTTSYSENVGAIGITKVASRRVVQAGAIVAILLGMLGKFGALFTTIPDPIVGGMFCVMFGMITAIGVSNLQFVDLNSSRNLFVFGFSILLGLAVPYWLNKYPGSIETTVPELNQIITVLLTTNMFVGGFTAFILDNTIPGTAEERGLLHWNKEAGSDSEMTFEEREALNVYDLPFGMGLIRRANCTRYLPFCPTFLLPPITDQQGEGVSTENDTTQTTSF</sequence>
<feature type="transmembrane region" description="Helical" evidence="6">
    <location>
        <begin position="230"/>
        <end position="247"/>
    </location>
</feature>
<dbReference type="AlphaFoldDB" id="A0A9J7LUU1"/>
<dbReference type="GeneID" id="118424417"/>
<dbReference type="PANTHER" id="PTHR11119">
    <property type="entry name" value="XANTHINE-URACIL / VITAMIN C PERMEASE FAMILY MEMBER"/>
    <property type="match status" value="1"/>
</dbReference>
<dbReference type="Proteomes" id="UP000001554">
    <property type="component" value="Chromosome 10"/>
</dbReference>
<comment type="similarity">
    <text evidence="2">Belongs to the nucleobase:cation symporter-2 (NCS2) (TC 2.A.40) family.</text>
</comment>
<keyword evidence="3 6" id="KW-0812">Transmembrane</keyword>
<feature type="transmembrane region" description="Helical" evidence="6">
    <location>
        <begin position="472"/>
        <end position="489"/>
    </location>
</feature>
<name>A0A9J7LUU1_BRAFL</name>
<gene>
    <name evidence="8" type="primary">LOC118424417</name>
</gene>
<comment type="subcellular location">
    <subcellularLocation>
        <location evidence="1">Membrane</location>
        <topology evidence="1">Multi-pass membrane protein</topology>
    </subcellularLocation>
</comment>
<reference evidence="8" key="2">
    <citation type="submission" date="2025-08" db="UniProtKB">
        <authorList>
            <consortium name="RefSeq"/>
        </authorList>
    </citation>
    <scope>IDENTIFICATION</scope>
    <source>
        <strain evidence="8">S238N-H82</strain>
        <tissue evidence="8">Testes</tissue>
    </source>
</reference>
<dbReference type="OMA" id="MVVSMTE"/>
<accession>A0A9J7LUU1</accession>
<feature type="transmembrane region" description="Helical" evidence="6">
    <location>
        <begin position="441"/>
        <end position="460"/>
    </location>
</feature>
<feature type="transmembrane region" description="Helical" evidence="6">
    <location>
        <begin position="178"/>
        <end position="199"/>
    </location>
</feature>
<evidence type="ECO:0000256" key="5">
    <source>
        <dbReference type="ARBA" id="ARBA00023136"/>
    </source>
</evidence>
<feature type="transmembrane region" description="Helical" evidence="6">
    <location>
        <begin position="90"/>
        <end position="108"/>
    </location>
</feature>
<reference evidence="7" key="1">
    <citation type="journal article" date="2020" name="Nat. Ecol. Evol.">
        <title>Deeply conserved synteny resolves early events in vertebrate evolution.</title>
        <authorList>
            <person name="Simakov O."/>
            <person name="Marletaz F."/>
            <person name="Yue J.X."/>
            <person name="O'Connell B."/>
            <person name="Jenkins J."/>
            <person name="Brandt A."/>
            <person name="Calef R."/>
            <person name="Tung C.H."/>
            <person name="Huang T.K."/>
            <person name="Schmutz J."/>
            <person name="Satoh N."/>
            <person name="Yu J.K."/>
            <person name="Putnam N.H."/>
            <person name="Green R.E."/>
            <person name="Rokhsar D.S."/>
        </authorList>
    </citation>
    <scope>NUCLEOTIDE SEQUENCE [LARGE SCALE GENOMIC DNA]</scope>
    <source>
        <strain evidence="7">S238N-H82</strain>
    </source>
</reference>
<evidence type="ECO:0000256" key="3">
    <source>
        <dbReference type="ARBA" id="ARBA00022692"/>
    </source>
</evidence>